<dbReference type="PROSITE" id="PS50109">
    <property type="entry name" value="HIS_KIN"/>
    <property type="match status" value="1"/>
</dbReference>
<keyword evidence="6" id="KW-0418">Kinase</keyword>
<evidence type="ECO:0000256" key="4">
    <source>
        <dbReference type="ARBA" id="ARBA00022679"/>
    </source>
</evidence>
<evidence type="ECO:0000256" key="6">
    <source>
        <dbReference type="ARBA" id="ARBA00022777"/>
    </source>
</evidence>
<evidence type="ECO:0000256" key="7">
    <source>
        <dbReference type="ARBA" id="ARBA00022840"/>
    </source>
</evidence>
<dbReference type="Pfam" id="PF00512">
    <property type="entry name" value="HisKA"/>
    <property type="match status" value="1"/>
</dbReference>
<dbReference type="PANTHER" id="PTHR43547:SF2">
    <property type="entry name" value="HYBRID SIGNAL TRANSDUCTION HISTIDINE KINASE C"/>
    <property type="match status" value="1"/>
</dbReference>
<dbReference type="Gene3D" id="3.30.565.10">
    <property type="entry name" value="Histidine kinase-like ATPase, C-terminal domain"/>
    <property type="match status" value="1"/>
</dbReference>
<dbReference type="GO" id="GO:0000155">
    <property type="term" value="F:phosphorelay sensor kinase activity"/>
    <property type="evidence" value="ECO:0007669"/>
    <property type="project" value="InterPro"/>
</dbReference>
<protein>
    <recommendedName>
        <fullName evidence="2">histidine kinase</fullName>
        <ecNumber evidence="2">2.7.13.3</ecNumber>
    </recommendedName>
</protein>
<evidence type="ECO:0000256" key="1">
    <source>
        <dbReference type="ARBA" id="ARBA00000085"/>
    </source>
</evidence>
<evidence type="ECO:0000256" key="2">
    <source>
        <dbReference type="ARBA" id="ARBA00012438"/>
    </source>
</evidence>
<dbReference type="EMBL" id="CACRTO010000018">
    <property type="protein sequence ID" value="VYU22044.1"/>
    <property type="molecule type" value="Genomic_DNA"/>
</dbReference>
<dbReference type="SUPFAM" id="SSF55874">
    <property type="entry name" value="ATPase domain of HSP90 chaperone/DNA topoisomerase II/histidine kinase"/>
    <property type="match status" value="1"/>
</dbReference>
<dbReference type="InterPro" id="IPR011110">
    <property type="entry name" value="Reg_prop"/>
</dbReference>
<keyword evidence="5" id="KW-0547">Nucleotide-binding</keyword>
<accession>A0A6N3D2F2</accession>
<sequence>MKKSAVKIIVCFSLVLTMLLNINIEVVALMNNENNINFKKITTENGLSQTSVQYIFQDSKGYMWLGTSDGLNKYNGNKFEVYRYNKEKNTSISGNYVAAINEDSNGNIWVGTSRGINKIDPINKKNVTYLPGINGCNISDHNITEILIGKDDKIYVATTNGLNVYDEETDNFINLYPYDEKKGENNLSSQYIYSIVEDDNNNIWIGTIDGLNRVNKDTEEVKKFYNNSGKLAINDNFIYKLFVDNQNNLWIGTDGGGLNKLSLDTYTMESYVHDDKDPNSIAGNSIRYILKDSRNILWFGTDEGLSRMEEGSNEFTNYQSNIFDSQSIVSNDVLSLFEDESGTIWVGTYDGISLFNVQTAFKNYKNNPVDSNSLSSNMMAGIYEDNENLLWVGTVSDGLNVIDRKTGKVERYSSSEDDNSLSSDNIRDIVGIDNEIWIATEDGLTKYDKLTKKFTKYFQGNDKNSLISNDIRNLYIDDKGILWIATKDGICNFDRDKKFTSYKDIFLKNGITETMYSDIIQDKDGLFWIASTLDGGLISLDIDTNEINVYRNDENDEKSISFNSIRSIAVDSKNNIWVATQYGLNKFDKENKIFTRYTEGDGLANNFINGVLIDEDDNIWMSTNSGISKYDVSYEKFINYDATDGLQGNEFNGFSYYKNMDGEMFFGGVNGLTYFHPLKLNEKGFLPKVQIDSISSNENHYSDFSNINLNYKNSNIQFDFFLPDYRNVVKIQYAYKLEGLDEDWVLAENRNYASYTNLESGTYTFMVKARNKTGDWSEPTNITFTVGEKPWETPFAFFMYRVTLLLVIYFIWNRVKILDSLVDQRTYELNNKLKENKELYDKLITIEKYKNNYFVNLSHELRTPLNVIISIEQLLSKLNNEKKDIPKEKLDYYLCTLRRNSDRLLNLINNIIDTSKIESGSYKLEIKEHDIVYLVEEVVLSMKDYIEANGIELIIDPDIEEKIIECDDNEIEKCVVNLVGNAVKFTKEGGKIEVKITDLGEEVRISVRDTGIGIDSKYHETIFDRFGQAYNDISEEYGGSGLGLTLTKQLVTLHNGNIYVESKVNVGSTFIIILPVKQC</sequence>
<name>A0A6N3D2F2_9CLOT</name>
<evidence type="ECO:0000256" key="8">
    <source>
        <dbReference type="ARBA" id="ARBA00023012"/>
    </source>
</evidence>
<dbReference type="InterPro" id="IPR011123">
    <property type="entry name" value="Y_Y_Y"/>
</dbReference>
<dbReference type="Gene3D" id="1.10.287.130">
    <property type="match status" value="1"/>
</dbReference>
<organism evidence="10">
    <name type="scientific">Clostridium tertium</name>
    <dbReference type="NCBI Taxonomy" id="1559"/>
    <lineage>
        <taxon>Bacteria</taxon>
        <taxon>Bacillati</taxon>
        <taxon>Bacillota</taxon>
        <taxon>Clostridia</taxon>
        <taxon>Eubacteriales</taxon>
        <taxon>Clostridiaceae</taxon>
        <taxon>Clostridium</taxon>
    </lineage>
</organism>
<keyword evidence="7" id="KW-0067">ATP-binding</keyword>
<comment type="catalytic activity">
    <reaction evidence="1">
        <text>ATP + protein L-histidine = ADP + protein N-phospho-L-histidine.</text>
        <dbReference type="EC" id="2.7.13.3"/>
    </reaction>
</comment>
<dbReference type="Pfam" id="PF02518">
    <property type="entry name" value="HATPase_c"/>
    <property type="match status" value="1"/>
</dbReference>
<dbReference type="InterPro" id="IPR036890">
    <property type="entry name" value="HATPase_C_sf"/>
</dbReference>
<dbReference type="AlphaFoldDB" id="A0A6N3D2F2"/>
<dbReference type="RefSeq" id="WP_156626257.1">
    <property type="nucleotide sequence ID" value="NZ_CACRTO010000018.1"/>
</dbReference>
<proteinExistence type="predicted"/>
<feature type="domain" description="Histidine kinase" evidence="9">
    <location>
        <begin position="856"/>
        <end position="1078"/>
    </location>
</feature>
<dbReference type="SMART" id="SM00387">
    <property type="entry name" value="HATPase_c"/>
    <property type="match status" value="1"/>
</dbReference>
<dbReference type="InterPro" id="IPR015943">
    <property type="entry name" value="WD40/YVTN_repeat-like_dom_sf"/>
</dbReference>
<evidence type="ECO:0000313" key="10">
    <source>
        <dbReference type="EMBL" id="VYU22044.1"/>
    </source>
</evidence>
<dbReference type="InterPro" id="IPR003594">
    <property type="entry name" value="HATPase_dom"/>
</dbReference>
<dbReference type="PANTHER" id="PTHR43547">
    <property type="entry name" value="TWO-COMPONENT HISTIDINE KINASE"/>
    <property type="match status" value="1"/>
</dbReference>
<dbReference type="SMART" id="SM00388">
    <property type="entry name" value="HisKA"/>
    <property type="match status" value="1"/>
</dbReference>
<dbReference type="FunFam" id="3.30.565.10:FF:000037">
    <property type="entry name" value="Hybrid sensor histidine kinase/response regulator"/>
    <property type="match status" value="1"/>
</dbReference>
<evidence type="ECO:0000256" key="5">
    <source>
        <dbReference type="ARBA" id="ARBA00022741"/>
    </source>
</evidence>
<reference evidence="10" key="1">
    <citation type="submission" date="2019-11" db="EMBL/GenBank/DDBJ databases">
        <authorList>
            <person name="Feng L."/>
        </authorList>
    </citation>
    <scope>NUCLEOTIDE SEQUENCE</scope>
    <source>
        <strain evidence="10">CTertiumLFYP3</strain>
    </source>
</reference>
<evidence type="ECO:0000256" key="3">
    <source>
        <dbReference type="ARBA" id="ARBA00022553"/>
    </source>
</evidence>
<dbReference type="SUPFAM" id="SSF63829">
    <property type="entry name" value="Calcium-dependent phosphotriesterase"/>
    <property type="match status" value="3"/>
</dbReference>
<dbReference type="InterPro" id="IPR013783">
    <property type="entry name" value="Ig-like_fold"/>
</dbReference>
<dbReference type="InterPro" id="IPR004358">
    <property type="entry name" value="Sig_transdc_His_kin-like_C"/>
</dbReference>
<dbReference type="InterPro" id="IPR003661">
    <property type="entry name" value="HisK_dim/P_dom"/>
</dbReference>
<keyword evidence="4 10" id="KW-0808">Transferase</keyword>
<evidence type="ECO:0000259" key="9">
    <source>
        <dbReference type="PROSITE" id="PS50109"/>
    </source>
</evidence>
<gene>
    <name evidence="10" type="primary">pleC</name>
    <name evidence="10" type="ORF">CTLFYP3_01791</name>
</gene>
<dbReference type="PRINTS" id="PR00344">
    <property type="entry name" value="BCTRLSENSOR"/>
</dbReference>
<dbReference type="GO" id="GO:0005524">
    <property type="term" value="F:ATP binding"/>
    <property type="evidence" value="ECO:0007669"/>
    <property type="project" value="UniProtKB-KW"/>
</dbReference>
<dbReference type="InterPro" id="IPR036097">
    <property type="entry name" value="HisK_dim/P_sf"/>
</dbReference>
<dbReference type="Pfam" id="PF07495">
    <property type="entry name" value="Y_Y_Y"/>
    <property type="match status" value="1"/>
</dbReference>
<keyword evidence="3" id="KW-0597">Phosphoprotein</keyword>
<dbReference type="EC" id="2.7.13.3" evidence="2"/>
<dbReference type="CDD" id="cd00082">
    <property type="entry name" value="HisKA"/>
    <property type="match status" value="1"/>
</dbReference>
<keyword evidence="8" id="KW-0902">Two-component regulatory system</keyword>
<dbReference type="Pfam" id="PF07494">
    <property type="entry name" value="Reg_prop"/>
    <property type="match status" value="9"/>
</dbReference>
<dbReference type="Gene3D" id="2.130.10.10">
    <property type="entry name" value="YVTN repeat-like/Quinoprotein amine dehydrogenase"/>
    <property type="match status" value="2"/>
</dbReference>
<dbReference type="Gene3D" id="2.60.40.10">
    <property type="entry name" value="Immunoglobulins"/>
    <property type="match status" value="1"/>
</dbReference>
<dbReference type="SUPFAM" id="SSF47384">
    <property type="entry name" value="Homodimeric domain of signal transducing histidine kinase"/>
    <property type="match status" value="1"/>
</dbReference>
<dbReference type="InterPro" id="IPR005467">
    <property type="entry name" value="His_kinase_dom"/>
</dbReference>